<dbReference type="AlphaFoldDB" id="A0A831RWX6"/>
<gene>
    <name evidence="1" type="ORF">ENJ12_12135</name>
</gene>
<dbReference type="EMBL" id="DRLF01000418">
    <property type="protein sequence ID" value="HEC07597.1"/>
    <property type="molecule type" value="Genomic_DNA"/>
</dbReference>
<comment type="caution">
    <text evidence="1">The sequence shown here is derived from an EMBL/GenBank/DDBJ whole genome shotgun (WGS) entry which is preliminary data.</text>
</comment>
<name>A0A831RWX6_9GAMM</name>
<dbReference type="Proteomes" id="UP000886339">
    <property type="component" value="Unassembled WGS sequence"/>
</dbReference>
<protein>
    <submittedName>
        <fullName evidence="1">Uncharacterized protein</fullName>
    </submittedName>
</protein>
<sequence>MSPSYSAKFFDTAFEPGHTDSVEFSLNVLSVCNDAMYQDGSLNYYGISTSSPIHYEVAEKQCETSTLLLAGPTYSGTGTTYFSSQAAIETDPSPGTTIAVENPHKLILEAPVFRVKDGDDFIIRSGARLRIYGKSVTCH</sequence>
<organism evidence="1">
    <name type="scientific">Thiolapillus brandeum</name>
    <dbReference type="NCBI Taxonomy" id="1076588"/>
    <lineage>
        <taxon>Bacteria</taxon>
        <taxon>Pseudomonadati</taxon>
        <taxon>Pseudomonadota</taxon>
        <taxon>Gammaproteobacteria</taxon>
        <taxon>Chromatiales</taxon>
        <taxon>Sedimenticolaceae</taxon>
        <taxon>Thiolapillus</taxon>
    </lineage>
</organism>
<reference evidence="1" key="1">
    <citation type="journal article" date="2020" name="mSystems">
        <title>Genome- and Community-Level Interaction Insights into Carbon Utilization and Element Cycling Functions of Hydrothermarchaeota in Hydrothermal Sediment.</title>
        <authorList>
            <person name="Zhou Z."/>
            <person name="Liu Y."/>
            <person name="Xu W."/>
            <person name="Pan J."/>
            <person name="Luo Z.H."/>
            <person name="Li M."/>
        </authorList>
    </citation>
    <scope>NUCLEOTIDE SEQUENCE [LARGE SCALE GENOMIC DNA]</scope>
    <source>
        <strain evidence="1">HyVt-458</strain>
    </source>
</reference>
<proteinExistence type="predicted"/>
<accession>A0A831RWX6</accession>
<evidence type="ECO:0000313" key="1">
    <source>
        <dbReference type="EMBL" id="HEC07597.1"/>
    </source>
</evidence>